<name>A0A8K0QYI5_9PLEO</name>
<organism evidence="1 2">
    <name type="scientific">Paraphoma chrysanthemicola</name>
    <dbReference type="NCBI Taxonomy" id="798071"/>
    <lineage>
        <taxon>Eukaryota</taxon>
        <taxon>Fungi</taxon>
        <taxon>Dikarya</taxon>
        <taxon>Ascomycota</taxon>
        <taxon>Pezizomycotina</taxon>
        <taxon>Dothideomycetes</taxon>
        <taxon>Pleosporomycetidae</taxon>
        <taxon>Pleosporales</taxon>
        <taxon>Pleosporineae</taxon>
        <taxon>Phaeosphaeriaceae</taxon>
        <taxon>Paraphoma</taxon>
    </lineage>
</organism>
<dbReference type="SUPFAM" id="SSF52777">
    <property type="entry name" value="CoA-dependent acyltransferases"/>
    <property type="match status" value="1"/>
</dbReference>
<dbReference type="AlphaFoldDB" id="A0A8K0QYI5"/>
<dbReference type="PANTHER" id="PTHR28037">
    <property type="entry name" value="ALCOHOL O-ACETYLTRANSFERASE 1-RELATED"/>
    <property type="match status" value="1"/>
</dbReference>
<sequence>MMPDGGNLEMLRPCGRWETFSTARNHLGYYNNVGLIATYTSSPQSSDSLEAEIYAALRVVIDKHSILGAIPLNEDKSYPKVYFSRLRSVDLQSCVEFRQRKIPGPQDGEVDQELDDLVAGQHNRAFKHDARTKPFWRLAVLTSVHNPATFTAAFVFHHALADGSSALRFHDTFLAALNTLGRNRCSDPVVPSPSTPIPPPFEELHPMTVSWSYFLKAILTTLLPSVFAARPAKIWTGNDIPATTPSPPIFKFRTITLSADTTKRLAILCRQNGTSVTAALQCLLAASLFANLPASEFRRLKITGAMSMRRFLHGLVEDQMTNAIMPYEFMHERSIHETDKHIGGILQYFSWSQAQDVKATISTELAKAGNDNSISLLKYVSDMHGLFTATLGKPRTCSADISSIGVYKPKDDGAGKWKIGRMVFSQCATWTGAPLGLSIITGGDGNASLNFVWCEGGIEDELVVRVVEGVRNAVGELVKDRDGKDSIE</sequence>
<keyword evidence="2" id="KW-1185">Reference proteome</keyword>
<evidence type="ECO:0000313" key="1">
    <source>
        <dbReference type="EMBL" id="KAH7076146.1"/>
    </source>
</evidence>
<dbReference type="OrthoDB" id="2150604at2759"/>
<comment type="caution">
    <text evidence="1">The sequence shown here is derived from an EMBL/GenBank/DDBJ whole genome shotgun (WGS) entry which is preliminary data.</text>
</comment>
<dbReference type="Pfam" id="PF07247">
    <property type="entry name" value="AATase"/>
    <property type="match status" value="1"/>
</dbReference>
<dbReference type="InterPro" id="IPR052058">
    <property type="entry name" value="Alcohol_O-acetyltransferase"/>
</dbReference>
<protein>
    <submittedName>
        <fullName evidence="1">Alcohol acetyltransferase</fullName>
    </submittedName>
</protein>
<dbReference type="GO" id="GO:0008080">
    <property type="term" value="F:N-acetyltransferase activity"/>
    <property type="evidence" value="ECO:0007669"/>
    <property type="project" value="TreeGrafter"/>
</dbReference>
<proteinExistence type="predicted"/>
<dbReference type="EMBL" id="JAGMVJ010000019">
    <property type="protein sequence ID" value="KAH7076146.1"/>
    <property type="molecule type" value="Genomic_DNA"/>
</dbReference>
<dbReference type="Proteomes" id="UP000813461">
    <property type="component" value="Unassembled WGS sequence"/>
</dbReference>
<dbReference type="InterPro" id="IPR010828">
    <property type="entry name" value="Atf2/Sli1-like"/>
</dbReference>
<dbReference type="Gene3D" id="3.30.559.10">
    <property type="entry name" value="Chloramphenicol acetyltransferase-like domain"/>
    <property type="match status" value="1"/>
</dbReference>
<gene>
    <name evidence="1" type="ORF">FB567DRAFT_535565</name>
</gene>
<evidence type="ECO:0000313" key="2">
    <source>
        <dbReference type="Proteomes" id="UP000813461"/>
    </source>
</evidence>
<reference evidence="1" key="1">
    <citation type="journal article" date="2021" name="Nat. Commun.">
        <title>Genetic determinants of endophytism in the Arabidopsis root mycobiome.</title>
        <authorList>
            <person name="Mesny F."/>
            <person name="Miyauchi S."/>
            <person name="Thiergart T."/>
            <person name="Pickel B."/>
            <person name="Atanasova L."/>
            <person name="Karlsson M."/>
            <person name="Huettel B."/>
            <person name="Barry K.W."/>
            <person name="Haridas S."/>
            <person name="Chen C."/>
            <person name="Bauer D."/>
            <person name="Andreopoulos W."/>
            <person name="Pangilinan J."/>
            <person name="LaButti K."/>
            <person name="Riley R."/>
            <person name="Lipzen A."/>
            <person name="Clum A."/>
            <person name="Drula E."/>
            <person name="Henrissat B."/>
            <person name="Kohler A."/>
            <person name="Grigoriev I.V."/>
            <person name="Martin F.M."/>
            <person name="Hacquard S."/>
        </authorList>
    </citation>
    <scope>NUCLEOTIDE SEQUENCE</scope>
    <source>
        <strain evidence="1">MPI-SDFR-AT-0120</strain>
    </source>
</reference>
<accession>A0A8K0QYI5</accession>
<dbReference type="InterPro" id="IPR023213">
    <property type="entry name" value="CAT-like_dom_sf"/>
</dbReference>
<dbReference type="PANTHER" id="PTHR28037:SF1">
    <property type="entry name" value="ALCOHOL O-ACETYLTRANSFERASE 1-RELATED"/>
    <property type="match status" value="1"/>
</dbReference>